<protein>
    <recommendedName>
        <fullName evidence="1">UvrD-like helicase C-terminal domain-containing protein</fullName>
    </recommendedName>
</protein>
<feature type="domain" description="UvrD-like helicase C-terminal" evidence="1">
    <location>
        <begin position="379"/>
        <end position="429"/>
    </location>
</feature>
<evidence type="ECO:0000259" key="1">
    <source>
        <dbReference type="Pfam" id="PF13538"/>
    </source>
</evidence>
<gene>
    <name evidence="2" type="ORF">CBI38_09740</name>
</gene>
<evidence type="ECO:0000313" key="3">
    <source>
        <dbReference type="Proteomes" id="UP000245711"/>
    </source>
</evidence>
<dbReference type="SUPFAM" id="SSF52540">
    <property type="entry name" value="P-loop containing nucleoside triphosphate hydrolases"/>
    <property type="match status" value="1"/>
</dbReference>
<dbReference type="InterPro" id="IPR027417">
    <property type="entry name" value="P-loop_NTPase"/>
</dbReference>
<dbReference type="Gene3D" id="3.40.50.300">
    <property type="entry name" value="P-loop containing nucleotide triphosphate hydrolases"/>
    <property type="match status" value="2"/>
</dbReference>
<dbReference type="Proteomes" id="UP000245711">
    <property type="component" value="Chromosome"/>
</dbReference>
<dbReference type="PANTHER" id="PTHR11070:SF2">
    <property type="entry name" value="ATP-DEPENDENT DNA HELICASE SRS2"/>
    <property type="match status" value="1"/>
</dbReference>
<organism evidence="2 3">
    <name type="scientific">Rhodococcus oxybenzonivorans</name>
    <dbReference type="NCBI Taxonomy" id="1990687"/>
    <lineage>
        <taxon>Bacteria</taxon>
        <taxon>Bacillati</taxon>
        <taxon>Actinomycetota</taxon>
        <taxon>Actinomycetes</taxon>
        <taxon>Mycobacteriales</taxon>
        <taxon>Nocardiaceae</taxon>
        <taxon>Rhodococcus</taxon>
    </lineage>
</organism>
<dbReference type="KEGG" id="roz:CBI38_09740"/>
<sequence length="576" mass="63390">MVDFDESQRRVLDAPPQARRIVVAGPGAGKTALSVALIGEIDATAGAAEDRQILFLSFSRAAVKAAFNAFGSIDGDYRATISAMTLDSLAWQLTETDPCTDAVVPVDFDRVVREATSQLERRYEGEFDGVIHVIVDEAQDLALARRALLCAVIDRLPEDAGVTIFGDPLQSIYEFLDGIANHTRKSAWDNLLDDLRARSITTILTLDGGYRARRRGPRKVAAVGSRLRRATADDQVDLLDDLVSDLTHFHLTEFAGKVQDWAGSTAVLVRTNAEVALVFDYLSRSGVRCRWRESGRNRPFVAPWVAQLWSALGGAPVSQENFRDFAESVDGVDRGWFRFLHHSAGSGKTIDWRAIARTCARAEDTSDPWFEDFGNAIQVLTIHQAKGLEFDNVAVVGARSILRPPADREPEAELLFVALSRARDKVVVINWEPPYTKHAAGSGRLYVPHPAHDIPAKIFVTPDDLRLDVQIGTAAGQAALAEHAHCTDLEFELLSSGGAEWPSYRCRVDEEVAGATTPQFGMLVARALRMQGQSGRWPSLGSVPLDGVESTWSQGVDVRFWLRPRPFGFSDVCRER</sequence>
<dbReference type="GO" id="GO:0043138">
    <property type="term" value="F:3'-5' DNA helicase activity"/>
    <property type="evidence" value="ECO:0007669"/>
    <property type="project" value="TreeGrafter"/>
</dbReference>
<dbReference type="PANTHER" id="PTHR11070">
    <property type="entry name" value="UVRD / RECB / PCRA DNA HELICASE FAMILY MEMBER"/>
    <property type="match status" value="1"/>
</dbReference>
<dbReference type="GO" id="GO:0005524">
    <property type="term" value="F:ATP binding"/>
    <property type="evidence" value="ECO:0007669"/>
    <property type="project" value="UniProtKB-KW"/>
</dbReference>
<dbReference type="InterPro" id="IPR000212">
    <property type="entry name" value="DNA_helicase_UvrD/REP"/>
</dbReference>
<accession>A0A2S2BTB5</accession>
<dbReference type="Pfam" id="PF13245">
    <property type="entry name" value="AAA_19"/>
    <property type="match status" value="1"/>
</dbReference>
<dbReference type="EMBL" id="CP021354">
    <property type="protein sequence ID" value="AWK71829.1"/>
    <property type="molecule type" value="Genomic_DNA"/>
</dbReference>
<dbReference type="GO" id="GO:0003677">
    <property type="term" value="F:DNA binding"/>
    <property type="evidence" value="ECO:0007669"/>
    <property type="project" value="InterPro"/>
</dbReference>
<name>A0A2S2BTB5_9NOCA</name>
<reference evidence="2 3" key="1">
    <citation type="submission" date="2017-05" db="EMBL/GenBank/DDBJ databases">
        <title>Isolation of Rhodococcus sp. S2-17 biodegrading of BP-3.</title>
        <authorList>
            <person name="Lee Y."/>
            <person name="Kim K.H."/>
            <person name="Chun B.H."/>
            <person name="Jung H.S."/>
            <person name="Jeon C.O."/>
        </authorList>
    </citation>
    <scope>NUCLEOTIDE SEQUENCE [LARGE SCALE GENOMIC DNA]</scope>
    <source>
        <strain evidence="2 3">S2-17</strain>
    </source>
</reference>
<evidence type="ECO:0000313" key="2">
    <source>
        <dbReference type="EMBL" id="AWK71829.1"/>
    </source>
</evidence>
<dbReference type="InterPro" id="IPR027785">
    <property type="entry name" value="UvrD-like_helicase_C"/>
</dbReference>
<proteinExistence type="predicted"/>
<dbReference type="OrthoDB" id="3196263at2"/>
<keyword evidence="3" id="KW-1185">Reference proteome</keyword>
<dbReference type="GO" id="GO:0000725">
    <property type="term" value="P:recombinational repair"/>
    <property type="evidence" value="ECO:0007669"/>
    <property type="project" value="TreeGrafter"/>
</dbReference>
<dbReference type="AlphaFoldDB" id="A0A2S2BTB5"/>
<dbReference type="Pfam" id="PF13538">
    <property type="entry name" value="UvrD_C_2"/>
    <property type="match status" value="1"/>
</dbReference>
<dbReference type="RefSeq" id="WP_109328440.1">
    <property type="nucleotide sequence ID" value="NZ_CP021354.1"/>
</dbReference>
<dbReference type="GO" id="GO:0016787">
    <property type="term" value="F:hydrolase activity"/>
    <property type="evidence" value="ECO:0007669"/>
    <property type="project" value="UniProtKB-KW"/>
</dbReference>